<dbReference type="InterPro" id="IPR001845">
    <property type="entry name" value="HTH_ArsR_DNA-bd_dom"/>
</dbReference>
<evidence type="ECO:0000256" key="3">
    <source>
        <dbReference type="ARBA" id="ARBA00023163"/>
    </source>
</evidence>
<dbReference type="EMBL" id="SZUV01000001">
    <property type="protein sequence ID" value="TQN52576.1"/>
    <property type="molecule type" value="Genomic_DNA"/>
</dbReference>
<dbReference type="Proteomes" id="UP000315403">
    <property type="component" value="Unassembled WGS sequence"/>
</dbReference>
<comment type="caution">
    <text evidence="5">The sequence shown here is derived from an EMBL/GenBank/DDBJ whole genome shotgun (WGS) entry which is preliminary data.</text>
</comment>
<organism evidence="5 6">
    <name type="scientific">Acidithiobacillus thiooxidans ATCC 19377</name>
    <dbReference type="NCBI Taxonomy" id="637390"/>
    <lineage>
        <taxon>Bacteria</taxon>
        <taxon>Pseudomonadati</taxon>
        <taxon>Pseudomonadota</taxon>
        <taxon>Acidithiobacillia</taxon>
        <taxon>Acidithiobacillales</taxon>
        <taxon>Acidithiobacillaceae</taxon>
        <taxon>Acidithiobacillus</taxon>
    </lineage>
</organism>
<dbReference type="PRINTS" id="PR00778">
    <property type="entry name" value="HTHARSR"/>
</dbReference>
<dbReference type="RefSeq" id="WP_142089105.1">
    <property type="nucleotide sequence ID" value="NZ_SZUV01000001.1"/>
</dbReference>
<dbReference type="PROSITE" id="PS50987">
    <property type="entry name" value="HTH_ARSR_2"/>
    <property type="match status" value="1"/>
</dbReference>
<evidence type="ECO:0000256" key="1">
    <source>
        <dbReference type="ARBA" id="ARBA00023015"/>
    </source>
</evidence>
<dbReference type="InterPro" id="IPR036388">
    <property type="entry name" value="WH-like_DNA-bd_sf"/>
</dbReference>
<dbReference type="InterPro" id="IPR036390">
    <property type="entry name" value="WH_DNA-bd_sf"/>
</dbReference>
<evidence type="ECO:0000256" key="2">
    <source>
        <dbReference type="ARBA" id="ARBA00023125"/>
    </source>
</evidence>
<accession>A0A543Q8D8</accession>
<dbReference type="Pfam" id="PF01022">
    <property type="entry name" value="HTH_5"/>
    <property type="match status" value="1"/>
</dbReference>
<feature type="domain" description="HTH arsR-type" evidence="4">
    <location>
        <begin position="1"/>
        <end position="88"/>
    </location>
</feature>
<dbReference type="InterPro" id="IPR011991">
    <property type="entry name" value="ArsR-like_HTH"/>
</dbReference>
<proteinExistence type="predicted"/>
<dbReference type="Gene3D" id="1.10.10.10">
    <property type="entry name" value="Winged helix-like DNA-binding domain superfamily/Winged helix DNA-binding domain"/>
    <property type="match status" value="1"/>
</dbReference>
<evidence type="ECO:0000259" key="4">
    <source>
        <dbReference type="PROSITE" id="PS50987"/>
    </source>
</evidence>
<dbReference type="PANTHER" id="PTHR43132">
    <property type="entry name" value="ARSENICAL RESISTANCE OPERON REPRESSOR ARSR-RELATED"/>
    <property type="match status" value="1"/>
</dbReference>
<dbReference type="InterPro" id="IPR051011">
    <property type="entry name" value="Metal_resp_trans_reg"/>
</dbReference>
<evidence type="ECO:0000313" key="6">
    <source>
        <dbReference type="Proteomes" id="UP000315403"/>
    </source>
</evidence>
<sequence>MNAQPLFQALADPSRRQILRILEKEPLSVGDLARHFKFSLASLSHHLSILRSADLVRTERRGQQIFYFLNTSISSLDIQPGSAGFLFSIFATKVLDTLIVPCGRPFGKRVGQ</sequence>
<name>A0A543Q8D8_ACITH</name>
<dbReference type="SUPFAM" id="SSF46785">
    <property type="entry name" value="Winged helix' DNA-binding domain"/>
    <property type="match status" value="1"/>
</dbReference>
<dbReference type="SMART" id="SM00418">
    <property type="entry name" value="HTH_ARSR"/>
    <property type="match status" value="1"/>
</dbReference>
<keyword evidence="3" id="KW-0804">Transcription</keyword>
<evidence type="ECO:0000313" key="5">
    <source>
        <dbReference type="EMBL" id="TQN52576.1"/>
    </source>
</evidence>
<protein>
    <submittedName>
        <fullName evidence="5">Transcriptional repressor SdpR</fullName>
    </submittedName>
</protein>
<keyword evidence="1" id="KW-0805">Transcription regulation</keyword>
<dbReference type="GO" id="GO:0003700">
    <property type="term" value="F:DNA-binding transcription factor activity"/>
    <property type="evidence" value="ECO:0007669"/>
    <property type="project" value="InterPro"/>
</dbReference>
<keyword evidence="2" id="KW-0238">DNA-binding</keyword>
<dbReference type="CDD" id="cd00090">
    <property type="entry name" value="HTH_ARSR"/>
    <property type="match status" value="1"/>
</dbReference>
<gene>
    <name evidence="5" type="primary">sdpR</name>
    <name evidence="5" type="ORF">DLNHIDIE_02468</name>
</gene>
<dbReference type="GO" id="GO:0003677">
    <property type="term" value="F:DNA binding"/>
    <property type="evidence" value="ECO:0007669"/>
    <property type="project" value="UniProtKB-KW"/>
</dbReference>
<dbReference type="AlphaFoldDB" id="A0A543Q8D8"/>
<reference evidence="5 6" key="1">
    <citation type="submission" date="2019-03" db="EMBL/GenBank/DDBJ databases">
        <title>New insights into Acidothiobacillus thiooxidans sulfur metabolism through coupled gene expression, solution geochemistry, microscopy and spectroscopy analyses.</title>
        <authorList>
            <person name="Camacho D."/>
            <person name="Frazao R."/>
            <person name="Fouillen A."/>
            <person name="Nanci A."/>
            <person name="Lang B.F."/>
            <person name="Apte S.C."/>
            <person name="Baron C."/>
            <person name="Warren L.A."/>
        </authorList>
    </citation>
    <scope>NUCLEOTIDE SEQUENCE [LARGE SCALE GENOMIC DNA]</scope>
    <source>
        <strain evidence="5 6">ATCC 19377</strain>
    </source>
</reference>
<dbReference type="NCBIfam" id="NF033788">
    <property type="entry name" value="HTH_metalloreg"/>
    <property type="match status" value="1"/>
</dbReference>
<dbReference type="PANTHER" id="PTHR43132:SF2">
    <property type="entry name" value="ARSENICAL RESISTANCE OPERON REPRESSOR ARSR-RELATED"/>
    <property type="match status" value="1"/>
</dbReference>